<dbReference type="InterPro" id="IPR051225">
    <property type="entry name" value="NAD(P)_epim/dehydratase"/>
</dbReference>
<organism evidence="3 4">
    <name type="scientific">Fundicoccus culcitae</name>
    <dbReference type="NCBI Taxonomy" id="2969821"/>
    <lineage>
        <taxon>Bacteria</taxon>
        <taxon>Bacillati</taxon>
        <taxon>Bacillota</taxon>
        <taxon>Bacilli</taxon>
        <taxon>Lactobacillales</taxon>
        <taxon>Aerococcaceae</taxon>
        <taxon>Fundicoccus</taxon>
    </lineage>
</organism>
<proteinExistence type="inferred from homology"/>
<dbReference type="Pfam" id="PF01370">
    <property type="entry name" value="Epimerase"/>
    <property type="match status" value="1"/>
</dbReference>
<dbReference type="SUPFAM" id="SSF51735">
    <property type="entry name" value="NAD(P)-binding Rossmann-fold domains"/>
    <property type="match status" value="1"/>
</dbReference>
<dbReference type="PANTHER" id="PTHR42687">
    <property type="entry name" value="L-THREONINE 3-DEHYDROGENASE"/>
    <property type="match status" value="1"/>
</dbReference>
<gene>
    <name evidence="3" type="ORF">NRE15_01435</name>
</gene>
<accession>A0ABY5P6N2</accession>
<dbReference type="Proteomes" id="UP001315967">
    <property type="component" value="Chromosome"/>
</dbReference>
<name>A0ABY5P6N2_9LACT</name>
<feature type="domain" description="NAD-dependent epimerase/dehydratase" evidence="2">
    <location>
        <begin position="4"/>
        <end position="227"/>
    </location>
</feature>
<dbReference type="RefSeq" id="WP_313793842.1">
    <property type="nucleotide sequence ID" value="NZ_CP102453.1"/>
</dbReference>
<protein>
    <submittedName>
        <fullName evidence="3">NAD-dependent epimerase/dehydratase family protein</fullName>
    </submittedName>
</protein>
<evidence type="ECO:0000313" key="3">
    <source>
        <dbReference type="EMBL" id="UUX34339.1"/>
    </source>
</evidence>
<dbReference type="InterPro" id="IPR036291">
    <property type="entry name" value="NAD(P)-bd_dom_sf"/>
</dbReference>
<dbReference type="Gene3D" id="3.40.50.720">
    <property type="entry name" value="NAD(P)-binding Rossmann-like Domain"/>
    <property type="match status" value="1"/>
</dbReference>
<dbReference type="InterPro" id="IPR001509">
    <property type="entry name" value="Epimerase_deHydtase"/>
</dbReference>
<dbReference type="PANTHER" id="PTHR42687:SF1">
    <property type="entry name" value="L-THREONINE 3-DEHYDROGENASE, MITOCHONDRIAL"/>
    <property type="match status" value="1"/>
</dbReference>
<evidence type="ECO:0000313" key="4">
    <source>
        <dbReference type="Proteomes" id="UP001315967"/>
    </source>
</evidence>
<evidence type="ECO:0000256" key="1">
    <source>
        <dbReference type="ARBA" id="ARBA00007637"/>
    </source>
</evidence>
<dbReference type="EMBL" id="CP102453">
    <property type="protein sequence ID" value="UUX34339.1"/>
    <property type="molecule type" value="Genomic_DNA"/>
</dbReference>
<reference evidence="3 4" key="1">
    <citation type="submission" date="2022-08" db="EMBL/GenBank/DDBJ databases">
        <title>Aerococcaceae sp. nov isolated from spoiled eye mask.</title>
        <authorList>
            <person name="Zhou G."/>
            <person name="Xie X.-B."/>
            <person name="Shi Q.-S."/>
            <person name="Wang Y.-S."/>
            <person name="Wen X."/>
            <person name="Peng H."/>
            <person name="Yang X.-J."/>
            <person name="Tao H.-B."/>
            <person name="Huang X.-M."/>
        </authorList>
    </citation>
    <scope>NUCLEOTIDE SEQUENCE [LARGE SCALE GENOMIC DNA]</scope>
    <source>
        <strain evidence="4">DM20194951</strain>
    </source>
</reference>
<sequence>MKNILVTGALGQIGTELVSALRQKYGEDHVIASDLRVLENHPISQGKNFEILDVMDYERFKYVAKRYEVDTIIHLAALLSAVAEAFPKRAWEINMTGLVNGLEVARELNLQFFTPSSIGAFGPNTPKINTPQVTIQRPSSMYGVTKVAGELLCDYYFTKFGVDTRSMRFPGLISYVSLPGGGTTDYAVDIFYEALRKGNYECFLSADTRLDMMYMDDAVQAVIDLNEAEGSRLLNRNAYNVSGMSITPAELAKAIQEEIPAFEISYKIDPVRQGIADSWPDQIDCQSAKDEWGFNPQYTLESTVKEMLSQLNKKLFVAVE</sequence>
<evidence type="ECO:0000259" key="2">
    <source>
        <dbReference type="Pfam" id="PF01370"/>
    </source>
</evidence>
<comment type="similarity">
    <text evidence="1">Belongs to the NAD(P)-dependent epimerase/dehydratase family.</text>
</comment>
<keyword evidence="4" id="KW-1185">Reference proteome</keyword>